<keyword evidence="3" id="KW-1185">Reference proteome</keyword>
<feature type="domain" description="Carrier" evidence="1">
    <location>
        <begin position="1"/>
        <end position="76"/>
    </location>
</feature>
<dbReference type="SUPFAM" id="SSF47336">
    <property type="entry name" value="ACP-like"/>
    <property type="match status" value="1"/>
</dbReference>
<organism evidence="2 3">
    <name type="scientific">Amycolatopsis coloradensis</name>
    <dbReference type="NCBI Taxonomy" id="76021"/>
    <lineage>
        <taxon>Bacteria</taxon>
        <taxon>Bacillati</taxon>
        <taxon>Actinomycetota</taxon>
        <taxon>Actinomycetes</taxon>
        <taxon>Pseudonocardiales</taxon>
        <taxon>Pseudonocardiaceae</taxon>
        <taxon>Amycolatopsis</taxon>
    </lineage>
</organism>
<dbReference type="InterPro" id="IPR009081">
    <property type="entry name" value="PP-bd_ACP"/>
</dbReference>
<dbReference type="Gene3D" id="1.10.1200.10">
    <property type="entry name" value="ACP-like"/>
    <property type="match status" value="1"/>
</dbReference>
<accession>A0A1R0KJD8</accession>
<dbReference type="Proteomes" id="UP000187486">
    <property type="component" value="Unassembled WGS sequence"/>
</dbReference>
<gene>
    <name evidence="2" type="ORF">BS329_31375</name>
</gene>
<evidence type="ECO:0000313" key="3">
    <source>
        <dbReference type="Proteomes" id="UP000187486"/>
    </source>
</evidence>
<proteinExistence type="predicted"/>
<comment type="caution">
    <text evidence="2">The sequence shown here is derived from an EMBL/GenBank/DDBJ whole genome shotgun (WGS) entry which is preliminary data.</text>
</comment>
<sequence>MSLTVEKIHADVAELLGCDVAELKPETDLTDLGLDSMRIMGLVEQWRADGADTLEFADLAEQPNLGHWTKILTGNAA</sequence>
<dbReference type="OrthoDB" id="2455700at2"/>
<evidence type="ECO:0000259" key="1">
    <source>
        <dbReference type="PROSITE" id="PS50075"/>
    </source>
</evidence>
<protein>
    <submittedName>
        <fullName evidence="2">Acyl carrier protein</fullName>
    </submittedName>
</protein>
<dbReference type="EMBL" id="MQUQ01000018">
    <property type="protein sequence ID" value="OLZ46159.1"/>
    <property type="molecule type" value="Genomic_DNA"/>
</dbReference>
<name>A0A1R0KJD8_9PSEU</name>
<reference evidence="2 3" key="1">
    <citation type="submission" date="2016-01" db="EMBL/GenBank/DDBJ databases">
        <title>Amycolatopsis coloradensis genome sequencing and assembly.</title>
        <authorList>
            <person name="Mayilraj S."/>
        </authorList>
    </citation>
    <scope>NUCLEOTIDE SEQUENCE [LARGE SCALE GENOMIC DNA]</scope>
    <source>
        <strain evidence="2 3">DSM 44225</strain>
    </source>
</reference>
<dbReference type="InterPro" id="IPR036736">
    <property type="entry name" value="ACP-like_sf"/>
</dbReference>
<dbReference type="RefSeq" id="WP_076165261.1">
    <property type="nucleotide sequence ID" value="NZ_JBEZVB010000009.1"/>
</dbReference>
<dbReference type="STRING" id="76021.BS329_31375"/>
<evidence type="ECO:0000313" key="2">
    <source>
        <dbReference type="EMBL" id="OLZ46159.1"/>
    </source>
</evidence>
<dbReference type="Pfam" id="PF00550">
    <property type="entry name" value="PP-binding"/>
    <property type="match status" value="1"/>
</dbReference>
<dbReference type="PROSITE" id="PS50075">
    <property type="entry name" value="CARRIER"/>
    <property type="match status" value="1"/>
</dbReference>
<dbReference type="AlphaFoldDB" id="A0A1R0KJD8"/>